<feature type="region of interest" description="Disordered" evidence="1">
    <location>
        <begin position="174"/>
        <end position="220"/>
    </location>
</feature>
<dbReference type="Proteomes" id="UP001153714">
    <property type="component" value="Chromosome 20"/>
</dbReference>
<dbReference type="OrthoDB" id="7480089at2759"/>
<dbReference type="EMBL" id="OU893351">
    <property type="protein sequence ID" value="CAG9790041.1"/>
    <property type="molecule type" value="Genomic_DNA"/>
</dbReference>
<name>A0A9N9WET0_9NEOP</name>
<proteinExistence type="predicted"/>
<sequence>MKLQPCPEKIKPSYIEMGSVFQVVPPKDSIWFEGQSLRKSLPVNNKLDLIRSLSRFFTLFVLLLSGVGQIRYRIRRVPDKKLEDVRQLIKDKYNKGSRLPLKEKLVTSSNLKPIPKINPIPKSNVNYNGKVINNLSNQRYPLIYNIPRKKNIVNLQSGLMKDNFKSKLVKEVNTTQQESLPKPNRFTEDSDDDRTVIEKTKESTTTDKPQQPTTQSQKIDTQIEKAVVNHSNKSAILHNNTEEKKNLLSEDHFINKGKFISAEDDLNNFDYDEIDDVLNKTSFYKPEDQMEDISSNNFTNDRNGVPDTQIIDNKNETLAEDELKLEKEARQNEDERPIVAEKPSINLPLNVRKITLPLKEKKTKIIFLVSPKTSLEQESSLGESKVSGNNNKHLSSQVLTDKITFSNNKLNGVPKSSDLENEKFDVIEIIQHNITEVVERKAPSIDDSESSYVTSTSNSYRTQTNNFVNDKPDVTYVQTPYEYPYTNYIQDGSSYYKKYPNFNSFERNINDDASNKIWRSWIDTKVLIKTSSKNPDLSPSSNYNIPKKLNYNNFAYKNAVPNMYTSYPCYVYPNNCYASTNGYYNGNAY</sequence>
<evidence type="ECO:0000313" key="3">
    <source>
        <dbReference type="Proteomes" id="UP001153714"/>
    </source>
</evidence>
<accession>A0A9N9WET0</accession>
<reference evidence="2" key="1">
    <citation type="submission" date="2021-12" db="EMBL/GenBank/DDBJ databases">
        <authorList>
            <person name="King R."/>
        </authorList>
    </citation>
    <scope>NUCLEOTIDE SEQUENCE</scope>
</reference>
<feature type="compositionally biased region" description="Basic and acidic residues" evidence="1">
    <location>
        <begin position="185"/>
        <end position="205"/>
    </location>
</feature>
<organism evidence="2 3">
    <name type="scientific">Diatraea saccharalis</name>
    <name type="common">sugarcane borer</name>
    <dbReference type="NCBI Taxonomy" id="40085"/>
    <lineage>
        <taxon>Eukaryota</taxon>
        <taxon>Metazoa</taxon>
        <taxon>Ecdysozoa</taxon>
        <taxon>Arthropoda</taxon>
        <taxon>Hexapoda</taxon>
        <taxon>Insecta</taxon>
        <taxon>Pterygota</taxon>
        <taxon>Neoptera</taxon>
        <taxon>Endopterygota</taxon>
        <taxon>Lepidoptera</taxon>
        <taxon>Glossata</taxon>
        <taxon>Ditrysia</taxon>
        <taxon>Pyraloidea</taxon>
        <taxon>Crambidae</taxon>
        <taxon>Crambinae</taxon>
        <taxon>Diatraea</taxon>
    </lineage>
</organism>
<feature type="compositionally biased region" description="Low complexity" evidence="1">
    <location>
        <begin position="206"/>
        <end position="218"/>
    </location>
</feature>
<evidence type="ECO:0000313" key="2">
    <source>
        <dbReference type="EMBL" id="CAG9790041.1"/>
    </source>
</evidence>
<evidence type="ECO:0000256" key="1">
    <source>
        <dbReference type="SAM" id="MobiDB-lite"/>
    </source>
</evidence>
<reference evidence="2" key="2">
    <citation type="submission" date="2022-10" db="EMBL/GenBank/DDBJ databases">
        <authorList>
            <consortium name="ENA_rothamsted_submissions"/>
            <consortium name="culmorum"/>
            <person name="King R."/>
        </authorList>
    </citation>
    <scope>NUCLEOTIDE SEQUENCE</scope>
</reference>
<keyword evidence="3" id="KW-1185">Reference proteome</keyword>
<dbReference type="AlphaFoldDB" id="A0A9N9WET0"/>
<gene>
    <name evidence="2" type="ORF">DIATSA_LOCUS7731</name>
</gene>
<protein>
    <submittedName>
        <fullName evidence="2">Uncharacterized protein</fullName>
    </submittedName>
</protein>